<evidence type="ECO:0000313" key="2">
    <source>
        <dbReference type="EMBL" id="MDJ1160249.1"/>
    </source>
</evidence>
<organism evidence="2 3">
    <name type="scientific">Chelatococcus albus</name>
    <dbReference type="NCBI Taxonomy" id="3047466"/>
    <lineage>
        <taxon>Bacteria</taxon>
        <taxon>Pseudomonadati</taxon>
        <taxon>Pseudomonadota</taxon>
        <taxon>Alphaproteobacteria</taxon>
        <taxon>Hyphomicrobiales</taxon>
        <taxon>Chelatococcaceae</taxon>
        <taxon>Chelatococcus</taxon>
    </lineage>
</organism>
<dbReference type="PANTHER" id="PTHR30432">
    <property type="entry name" value="TRANSCRIPTIONAL REGULATOR MODE"/>
    <property type="match status" value="1"/>
</dbReference>
<dbReference type="Gene3D" id="1.10.10.10">
    <property type="entry name" value="Winged helix-like DNA-binding domain superfamily/Winged helix DNA-binding domain"/>
    <property type="match status" value="1"/>
</dbReference>
<gene>
    <name evidence="2" type="ORF">QNA08_18710</name>
</gene>
<comment type="caution">
    <text evidence="2">The sequence shown here is derived from an EMBL/GenBank/DDBJ whole genome shotgun (WGS) entry which is preliminary data.</text>
</comment>
<evidence type="ECO:0000313" key="3">
    <source>
        <dbReference type="Proteomes" id="UP001321492"/>
    </source>
</evidence>
<sequence length="123" mass="13127">MASESPQPRLRFRLVLGRSIAIGPGKADLLAAIAETGSISAAGRSMGMSYKKAWYLIDTMNRCFREPLVVASKGGSARGGAQLTTMGEKVLELYRSIENQAAKAAARDLDRFAALVVDEPPEG</sequence>
<proteinExistence type="predicted"/>
<dbReference type="Proteomes" id="UP001321492">
    <property type="component" value="Unassembled WGS sequence"/>
</dbReference>
<dbReference type="EMBL" id="JASJEV010000023">
    <property type="protein sequence ID" value="MDJ1160249.1"/>
    <property type="molecule type" value="Genomic_DNA"/>
</dbReference>
<protein>
    <submittedName>
        <fullName evidence="2">Winged helix-turn-helix domain-containing protein</fullName>
    </submittedName>
</protein>
<dbReference type="InterPro" id="IPR000847">
    <property type="entry name" value="LysR_HTH_N"/>
</dbReference>
<dbReference type="PANTHER" id="PTHR30432:SF1">
    <property type="entry name" value="DNA-BINDING TRANSCRIPTIONAL DUAL REGULATOR MODE"/>
    <property type="match status" value="1"/>
</dbReference>
<dbReference type="InterPro" id="IPR036390">
    <property type="entry name" value="WH_DNA-bd_sf"/>
</dbReference>
<dbReference type="SUPFAM" id="SSF46785">
    <property type="entry name" value="Winged helix' DNA-binding domain"/>
    <property type="match status" value="1"/>
</dbReference>
<dbReference type="Pfam" id="PF00126">
    <property type="entry name" value="HTH_1"/>
    <property type="match status" value="1"/>
</dbReference>
<feature type="domain" description="HTH lysR-type" evidence="1">
    <location>
        <begin position="29"/>
        <end position="88"/>
    </location>
</feature>
<name>A0ABT7ALJ9_9HYPH</name>
<reference evidence="2 3" key="1">
    <citation type="submission" date="2023-05" db="EMBL/GenBank/DDBJ databases">
        <title>Chelatococcus sp. nov., a moderately thermophilic bacterium isolated from hot spring microbial mat.</title>
        <authorList>
            <person name="Hu C.-J."/>
            <person name="Li W.-J."/>
        </authorList>
    </citation>
    <scope>NUCLEOTIDE SEQUENCE [LARGE SCALE GENOMIC DNA]</scope>
    <source>
        <strain evidence="2 3">SYSU G07232</strain>
    </source>
</reference>
<dbReference type="InterPro" id="IPR051815">
    <property type="entry name" value="Molybdate_resp_trans_reg"/>
</dbReference>
<keyword evidence="3" id="KW-1185">Reference proteome</keyword>
<accession>A0ABT7ALJ9</accession>
<evidence type="ECO:0000259" key="1">
    <source>
        <dbReference type="Pfam" id="PF00126"/>
    </source>
</evidence>
<dbReference type="RefSeq" id="WP_283742248.1">
    <property type="nucleotide sequence ID" value="NZ_JASJEV010000023.1"/>
</dbReference>
<dbReference type="InterPro" id="IPR036388">
    <property type="entry name" value="WH-like_DNA-bd_sf"/>
</dbReference>